<dbReference type="AlphaFoldDB" id="A0A3B0YJN0"/>
<organism evidence="5">
    <name type="scientific">hydrothermal vent metagenome</name>
    <dbReference type="NCBI Taxonomy" id="652676"/>
    <lineage>
        <taxon>unclassified sequences</taxon>
        <taxon>metagenomes</taxon>
        <taxon>ecological metagenomes</taxon>
    </lineage>
</organism>
<feature type="domain" description="Solute-binding protein family 5" evidence="4">
    <location>
        <begin position="93"/>
        <end position="434"/>
    </location>
</feature>
<dbReference type="Gene3D" id="3.40.190.10">
    <property type="entry name" value="Periplasmic binding protein-like II"/>
    <property type="match status" value="1"/>
</dbReference>
<reference evidence="5" key="1">
    <citation type="submission" date="2018-06" db="EMBL/GenBank/DDBJ databases">
        <authorList>
            <person name="Zhirakovskaya E."/>
        </authorList>
    </citation>
    <scope>NUCLEOTIDE SEQUENCE</scope>
</reference>
<evidence type="ECO:0000256" key="1">
    <source>
        <dbReference type="ARBA" id="ARBA00005695"/>
    </source>
</evidence>
<dbReference type="PANTHER" id="PTHR30290:SF9">
    <property type="entry name" value="OLIGOPEPTIDE-BINDING PROTEIN APPA"/>
    <property type="match status" value="1"/>
</dbReference>
<dbReference type="GO" id="GO:0043190">
    <property type="term" value="C:ATP-binding cassette (ABC) transporter complex"/>
    <property type="evidence" value="ECO:0007669"/>
    <property type="project" value="InterPro"/>
</dbReference>
<accession>A0A3B0YJN0</accession>
<dbReference type="GO" id="GO:0042597">
    <property type="term" value="C:periplasmic space"/>
    <property type="evidence" value="ECO:0007669"/>
    <property type="project" value="UniProtKB-ARBA"/>
</dbReference>
<name>A0A3B0YJN0_9ZZZZ</name>
<dbReference type="SUPFAM" id="SSF53850">
    <property type="entry name" value="Periplasmic binding protein-like II"/>
    <property type="match status" value="1"/>
</dbReference>
<dbReference type="GO" id="GO:0015833">
    <property type="term" value="P:peptide transport"/>
    <property type="evidence" value="ECO:0007669"/>
    <property type="project" value="TreeGrafter"/>
</dbReference>
<evidence type="ECO:0000259" key="4">
    <source>
        <dbReference type="Pfam" id="PF00496"/>
    </source>
</evidence>
<dbReference type="InterPro" id="IPR030678">
    <property type="entry name" value="Peptide/Ni-bd"/>
</dbReference>
<dbReference type="PIRSF" id="PIRSF002741">
    <property type="entry name" value="MppA"/>
    <property type="match status" value="1"/>
</dbReference>
<proteinExistence type="inferred from homology"/>
<evidence type="ECO:0000256" key="3">
    <source>
        <dbReference type="ARBA" id="ARBA00022729"/>
    </source>
</evidence>
<dbReference type="CDD" id="cd00995">
    <property type="entry name" value="PBP2_NikA_DppA_OppA_like"/>
    <property type="match status" value="1"/>
</dbReference>
<evidence type="ECO:0000256" key="2">
    <source>
        <dbReference type="ARBA" id="ARBA00022448"/>
    </source>
</evidence>
<dbReference type="InterPro" id="IPR000914">
    <property type="entry name" value="SBP_5_dom"/>
</dbReference>
<dbReference type="InterPro" id="IPR039424">
    <property type="entry name" value="SBP_5"/>
</dbReference>
<dbReference type="GO" id="GO:1904680">
    <property type="term" value="F:peptide transmembrane transporter activity"/>
    <property type="evidence" value="ECO:0007669"/>
    <property type="project" value="TreeGrafter"/>
</dbReference>
<keyword evidence="3" id="KW-0732">Signal</keyword>
<dbReference type="Gene3D" id="3.90.76.10">
    <property type="entry name" value="Dipeptide-binding Protein, Domain 1"/>
    <property type="match status" value="1"/>
</dbReference>
<dbReference type="Gene3D" id="3.10.105.10">
    <property type="entry name" value="Dipeptide-binding Protein, Domain 3"/>
    <property type="match status" value="1"/>
</dbReference>
<keyword evidence="2" id="KW-0813">Transport</keyword>
<dbReference type="Pfam" id="PF00496">
    <property type="entry name" value="SBP_bac_5"/>
    <property type="match status" value="1"/>
</dbReference>
<dbReference type="PANTHER" id="PTHR30290">
    <property type="entry name" value="PERIPLASMIC BINDING COMPONENT OF ABC TRANSPORTER"/>
    <property type="match status" value="1"/>
</dbReference>
<evidence type="ECO:0000313" key="5">
    <source>
        <dbReference type="EMBL" id="VAW75737.1"/>
    </source>
</evidence>
<gene>
    <name evidence="5" type="ORF">MNBD_GAMMA12-1584</name>
</gene>
<sequence>MEQLSEVSRSNQNPQCHSGKEVYCRYSRHLLFGLLLFLLLTSCTKLDPSVIRFGLASVVQKLDPRFSTDATSTRVIRLLYRQLVDFDHNLRPTPDLASWKMISPTHYRFTLSQSEGRLFHDGTRLNANDVKATYHAVLGKKLVGQANNVKQKISPHKTSVALIKLIKVIDVNTIDFHLSREDPAFPGYLVIGIMPAHLLAKGHDFNRQPVGSGAFRFISWPGQNVINLIRLRDKQQFTFIHVNNSTTRVLKLLRGEIDMIQNNLPIELINYLAKDKHIKIQYRRGSNFSYLAFNMKNKHLKDRRVRLAIAHAINRPRIVAKMFGPKARLAAAIFTPDHWAGHPTIKSWPYDPNRARQLLKAAGYGPSNPLQLLHKTTNNPFRVRIATVIQYQLGQVGIKVKLRTYEWTTFYNDIKQGNFDIYTLSWVAVKSPDIFRYVYHSQSIPGLKIKGSSKTSKGANRNRFRDKLTDQLIEQAEHTFDHTKRVALYRKIHERLLTQLPVMPLWYDQHMVAMRHYVFGYKISDDGSFDSLKSVYLKHRK</sequence>
<protein>
    <submittedName>
        <fullName evidence="5">Dipeptide-binding ABC transporter, periplasmic substrate-binding component (TC 3.A.1.5.2)</fullName>
    </submittedName>
</protein>
<dbReference type="EMBL" id="UOFL01000092">
    <property type="protein sequence ID" value="VAW75737.1"/>
    <property type="molecule type" value="Genomic_DNA"/>
</dbReference>
<comment type="similarity">
    <text evidence="1">Belongs to the bacterial solute-binding protein 5 family.</text>
</comment>